<comment type="caution">
    <text evidence="2">The sequence shown here is derived from an EMBL/GenBank/DDBJ whole genome shotgun (WGS) entry which is preliminary data.</text>
</comment>
<keyword evidence="3" id="KW-1185">Reference proteome</keyword>
<evidence type="ECO:0000256" key="1">
    <source>
        <dbReference type="ARBA" id="ARBA00035112"/>
    </source>
</evidence>
<protein>
    <submittedName>
        <fullName evidence="2">Uncharacterized protein</fullName>
    </submittedName>
</protein>
<dbReference type="Pfam" id="PF11807">
    <property type="entry name" value="UstYa"/>
    <property type="match status" value="1"/>
</dbReference>
<dbReference type="InterPro" id="IPR021765">
    <property type="entry name" value="UstYa-like"/>
</dbReference>
<evidence type="ECO:0000313" key="2">
    <source>
        <dbReference type="EMBL" id="KAF2449586.1"/>
    </source>
</evidence>
<dbReference type="EMBL" id="MU001494">
    <property type="protein sequence ID" value="KAF2449586.1"/>
    <property type="molecule type" value="Genomic_DNA"/>
</dbReference>
<evidence type="ECO:0000313" key="3">
    <source>
        <dbReference type="Proteomes" id="UP000799764"/>
    </source>
</evidence>
<dbReference type="AlphaFoldDB" id="A0A9P4UGH7"/>
<dbReference type="GO" id="GO:0043386">
    <property type="term" value="P:mycotoxin biosynthetic process"/>
    <property type="evidence" value="ECO:0007669"/>
    <property type="project" value="InterPro"/>
</dbReference>
<accession>A0A9P4UGH7</accession>
<comment type="similarity">
    <text evidence="1">Belongs to the ustYa family.</text>
</comment>
<proteinExistence type="inferred from homology"/>
<reference evidence="2" key="1">
    <citation type="journal article" date="2020" name="Stud. Mycol.">
        <title>101 Dothideomycetes genomes: a test case for predicting lifestyles and emergence of pathogens.</title>
        <authorList>
            <person name="Haridas S."/>
            <person name="Albert R."/>
            <person name="Binder M."/>
            <person name="Bloem J."/>
            <person name="Labutti K."/>
            <person name="Salamov A."/>
            <person name="Andreopoulos B."/>
            <person name="Baker S."/>
            <person name="Barry K."/>
            <person name="Bills G."/>
            <person name="Bluhm B."/>
            <person name="Cannon C."/>
            <person name="Castanera R."/>
            <person name="Culley D."/>
            <person name="Daum C."/>
            <person name="Ezra D."/>
            <person name="Gonzalez J."/>
            <person name="Henrissat B."/>
            <person name="Kuo A."/>
            <person name="Liang C."/>
            <person name="Lipzen A."/>
            <person name="Lutzoni F."/>
            <person name="Magnuson J."/>
            <person name="Mondo S."/>
            <person name="Nolan M."/>
            <person name="Ohm R."/>
            <person name="Pangilinan J."/>
            <person name="Park H.-J."/>
            <person name="Ramirez L."/>
            <person name="Alfaro M."/>
            <person name="Sun H."/>
            <person name="Tritt A."/>
            <person name="Yoshinaga Y."/>
            <person name="Zwiers L.-H."/>
            <person name="Turgeon B."/>
            <person name="Goodwin S."/>
            <person name="Spatafora J."/>
            <person name="Crous P."/>
            <person name="Grigoriev I."/>
        </authorList>
    </citation>
    <scope>NUCLEOTIDE SEQUENCE</scope>
    <source>
        <strain evidence="2">CBS 690.94</strain>
    </source>
</reference>
<dbReference type="Proteomes" id="UP000799764">
    <property type="component" value="Unassembled WGS sequence"/>
</dbReference>
<name>A0A9P4UGH7_9PLEO</name>
<gene>
    <name evidence="2" type="ORF">P171DRAFT_480665</name>
</gene>
<organism evidence="2 3">
    <name type="scientific">Karstenula rhodostoma CBS 690.94</name>
    <dbReference type="NCBI Taxonomy" id="1392251"/>
    <lineage>
        <taxon>Eukaryota</taxon>
        <taxon>Fungi</taxon>
        <taxon>Dikarya</taxon>
        <taxon>Ascomycota</taxon>
        <taxon>Pezizomycotina</taxon>
        <taxon>Dothideomycetes</taxon>
        <taxon>Pleosporomycetidae</taxon>
        <taxon>Pleosporales</taxon>
        <taxon>Massarineae</taxon>
        <taxon>Didymosphaeriaceae</taxon>
        <taxon>Karstenula</taxon>
    </lineage>
</organism>
<dbReference type="OrthoDB" id="3687641at2759"/>
<sequence>MREHTYEAPFFYSPYSIYRGAPSPEVDAAWEAIEYPAQMHFSREEIIKLGKDTEAAAKLPEEWGPYLHLSATFPTLTNDAISGYGNDRYFGPSLNVFTYYWMDSQPDPSPDFEINGKCQNHGELLEWQKAREIAPDFRDLHYERRPLGAKVSPAKSQLAKVEGWVWNGSAPI</sequence>